<organism evidence="2">
    <name type="scientific">marine metagenome</name>
    <dbReference type="NCBI Taxonomy" id="408172"/>
    <lineage>
        <taxon>unclassified sequences</taxon>
        <taxon>metagenomes</taxon>
        <taxon>ecological metagenomes</taxon>
    </lineage>
</organism>
<feature type="non-terminal residue" evidence="2">
    <location>
        <position position="232"/>
    </location>
</feature>
<dbReference type="EMBL" id="UINC01007277">
    <property type="protein sequence ID" value="SVA32417.1"/>
    <property type="molecule type" value="Genomic_DNA"/>
</dbReference>
<name>A0A381UYG8_9ZZZZ</name>
<dbReference type="AlphaFoldDB" id="A0A381UYG8"/>
<evidence type="ECO:0000256" key="1">
    <source>
        <dbReference type="SAM" id="MobiDB-lite"/>
    </source>
</evidence>
<feature type="region of interest" description="Disordered" evidence="1">
    <location>
        <begin position="163"/>
        <end position="190"/>
    </location>
</feature>
<reference evidence="2" key="1">
    <citation type="submission" date="2018-05" db="EMBL/GenBank/DDBJ databases">
        <authorList>
            <person name="Lanie J.A."/>
            <person name="Ng W.-L."/>
            <person name="Kazmierczak K.M."/>
            <person name="Andrzejewski T.M."/>
            <person name="Davidsen T.M."/>
            <person name="Wayne K.J."/>
            <person name="Tettelin H."/>
            <person name="Glass J.I."/>
            <person name="Rusch D."/>
            <person name="Podicherti R."/>
            <person name="Tsui H.-C.T."/>
            <person name="Winkler M.E."/>
        </authorList>
    </citation>
    <scope>NUCLEOTIDE SEQUENCE</scope>
</reference>
<gene>
    <name evidence="2" type="ORF">METZ01_LOCUS85271</name>
</gene>
<evidence type="ECO:0000313" key="2">
    <source>
        <dbReference type="EMBL" id="SVA32417.1"/>
    </source>
</evidence>
<sequence>MLKKLVGGILITTFTFGQTTANPQFSVIGDLVIDHLHKNTSLLSSGIEMAIQGYVNPFARADIYLHKHNDSSPIELEEAVMTIEKGLPFGLGIRAGKFRPDLGKINQIHAHLFPYIEAPSGMTKILGEEFWSATGVETNVFLPLPWYSNFSLSYFDSGIGSHDHSDYEKDEDDHKDKDDHNYDDAEKHHGREKQANAFSVRWSHFFELNDVNHLELGLSGYSGQDEGILGAD</sequence>
<proteinExistence type="predicted"/>
<protein>
    <submittedName>
        <fullName evidence="2">Uncharacterized protein</fullName>
    </submittedName>
</protein>
<accession>A0A381UYG8</accession>